<evidence type="ECO:0000313" key="3">
    <source>
        <dbReference type="Proteomes" id="UP000609531"/>
    </source>
</evidence>
<gene>
    <name evidence="2" type="ORF">JCR33_06840</name>
</gene>
<keyword evidence="3" id="KW-1185">Reference proteome</keyword>
<reference evidence="2" key="1">
    <citation type="submission" date="2020-12" db="EMBL/GenBank/DDBJ databases">
        <title>Bacterial taxonomy.</title>
        <authorList>
            <person name="Pan X."/>
        </authorList>
    </citation>
    <scope>NUCLEOTIDE SEQUENCE</scope>
    <source>
        <strain evidence="2">B2012</strain>
    </source>
</reference>
<name>A0A934II33_9HYPH</name>
<evidence type="ECO:0000313" key="2">
    <source>
        <dbReference type="EMBL" id="MBJ3775396.1"/>
    </source>
</evidence>
<sequence length="167" mass="18118">MFGRILSAFVVVMMTAVAASAADVPAEPVKKSGFGKCSTFNNIWLWGDPTDCPNDAVAPACDAQPVVTAAVSFANRAEAVYRIPRVVEFVPTGEAIQPLYSPSPLARRYCTASVSLDNGARSTAHYFVEEDAGFVGFGWKVYVCIDDYDAWHVYDGRCRIARPAPDQ</sequence>
<comment type="caution">
    <text evidence="2">The sequence shown here is derived from an EMBL/GenBank/DDBJ whole genome shotgun (WGS) entry which is preliminary data.</text>
</comment>
<protein>
    <submittedName>
        <fullName evidence="2">Uncharacterized protein</fullName>
    </submittedName>
</protein>
<dbReference type="AlphaFoldDB" id="A0A934II33"/>
<organism evidence="2 3">
    <name type="scientific">Acuticoccus mangrovi</name>
    <dbReference type="NCBI Taxonomy" id="2796142"/>
    <lineage>
        <taxon>Bacteria</taxon>
        <taxon>Pseudomonadati</taxon>
        <taxon>Pseudomonadota</taxon>
        <taxon>Alphaproteobacteria</taxon>
        <taxon>Hyphomicrobiales</taxon>
        <taxon>Amorphaceae</taxon>
        <taxon>Acuticoccus</taxon>
    </lineage>
</organism>
<accession>A0A934II33</accession>
<feature type="signal peptide" evidence="1">
    <location>
        <begin position="1"/>
        <end position="21"/>
    </location>
</feature>
<feature type="chain" id="PRO_5038002601" evidence="1">
    <location>
        <begin position="22"/>
        <end position="167"/>
    </location>
</feature>
<keyword evidence="1" id="KW-0732">Signal</keyword>
<dbReference type="Proteomes" id="UP000609531">
    <property type="component" value="Unassembled WGS sequence"/>
</dbReference>
<evidence type="ECO:0000256" key="1">
    <source>
        <dbReference type="SAM" id="SignalP"/>
    </source>
</evidence>
<dbReference type="RefSeq" id="WP_198881297.1">
    <property type="nucleotide sequence ID" value="NZ_JAEKJA010000005.1"/>
</dbReference>
<proteinExistence type="predicted"/>
<dbReference type="EMBL" id="JAEKJA010000005">
    <property type="protein sequence ID" value="MBJ3775396.1"/>
    <property type="molecule type" value="Genomic_DNA"/>
</dbReference>